<gene>
    <name evidence="2" type="ORF">ACFOYY_38670</name>
</gene>
<dbReference type="EMBL" id="JBHSBC010000051">
    <property type="protein sequence ID" value="MFC3986105.1"/>
    <property type="molecule type" value="Genomic_DNA"/>
</dbReference>
<dbReference type="PRINTS" id="PR00111">
    <property type="entry name" value="ABHYDROLASE"/>
</dbReference>
<dbReference type="PANTHER" id="PTHR43798">
    <property type="entry name" value="MONOACYLGLYCEROL LIPASE"/>
    <property type="match status" value="1"/>
</dbReference>
<dbReference type="PRINTS" id="PR00412">
    <property type="entry name" value="EPOXHYDRLASE"/>
</dbReference>
<protein>
    <submittedName>
        <fullName evidence="2">Alpha/beta fold hydrolase</fullName>
    </submittedName>
</protein>
<dbReference type="InterPro" id="IPR050266">
    <property type="entry name" value="AB_hydrolase_sf"/>
</dbReference>
<dbReference type="Pfam" id="PF00561">
    <property type="entry name" value="Abhydrolase_1"/>
    <property type="match status" value="1"/>
</dbReference>
<comment type="caution">
    <text evidence="2">The sequence shown here is derived from an EMBL/GenBank/DDBJ whole genome shotgun (WGS) entry which is preliminary data.</text>
</comment>
<reference evidence="3" key="1">
    <citation type="journal article" date="2019" name="Int. J. Syst. Evol. Microbiol.">
        <title>The Global Catalogue of Microorganisms (GCM) 10K type strain sequencing project: providing services to taxonomists for standard genome sequencing and annotation.</title>
        <authorList>
            <consortium name="The Broad Institute Genomics Platform"/>
            <consortium name="The Broad Institute Genome Sequencing Center for Infectious Disease"/>
            <person name="Wu L."/>
            <person name="Ma J."/>
        </authorList>
    </citation>
    <scope>NUCLEOTIDE SEQUENCE [LARGE SCALE GENOMIC DNA]</scope>
    <source>
        <strain evidence="3">TBRC 7912</strain>
    </source>
</reference>
<accession>A0ABV8FEK0</accession>
<dbReference type="PANTHER" id="PTHR43798:SF33">
    <property type="entry name" value="HYDROLASE, PUTATIVE (AFU_ORTHOLOGUE AFUA_2G14860)-RELATED"/>
    <property type="match status" value="1"/>
</dbReference>
<dbReference type="RefSeq" id="WP_386196236.1">
    <property type="nucleotide sequence ID" value="NZ_JBHSBC010000051.1"/>
</dbReference>
<sequence length="283" mass="30816">MSSVFGEQGYATLPDGRRLHHVSQGQGRPVVVLESGLGASRVEWGLVMPLVAERTRVVAYDRAGFGRSDRDAHRRDLDRMVEDLGHLLDALGEERYILAGHSLGGPIIRSYAAANPGRVAGLVLVDQAVEDLDFYYWRSVRAMTMAMQSVVIGLARLGVKVVPAELRRVLALFPREMRQEALAEMTSVAELRTTRAEYAALAGGLARLRDSGAALPPVPVTAISGALSPSKVERRFRPALVAAHRKLVEDRPLGRHVLAERSGHMVPQDEPGLVAEEILKLVG</sequence>
<name>A0ABV8FEK0_9ACTN</name>
<evidence type="ECO:0000259" key="1">
    <source>
        <dbReference type="Pfam" id="PF00561"/>
    </source>
</evidence>
<keyword evidence="2" id="KW-0378">Hydrolase</keyword>
<organism evidence="2 3">
    <name type="scientific">Streptosporangium jomthongense</name>
    <dbReference type="NCBI Taxonomy" id="1193683"/>
    <lineage>
        <taxon>Bacteria</taxon>
        <taxon>Bacillati</taxon>
        <taxon>Actinomycetota</taxon>
        <taxon>Actinomycetes</taxon>
        <taxon>Streptosporangiales</taxon>
        <taxon>Streptosporangiaceae</taxon>
        <taxon>Streptosporangium</taxon>
    </lineage>
</organism>
<feature type="domain" description="AB hydrolase-1" evidence="1">
    <location>
        <begin position="29"/>
        <end position="127"/>
    </location>
</feature>
<evidence type="ECO:0000313" key="2">
    <source>
        <dbReference type="EMBL" id="MFC3986105.1"/>
    </source>
</evidence>
<proteinExistence type="predicted"/>
<dbReference type="InterPro" id="IPR029058">
    <property type="entry name" value="AB_hydrolase_fold"/>
</dbReference>
<dbReference type="InterPro" id="IPR000639">
    <property type="entry name" value="Epox_hydrolase-like"/>
</dbReference>
<dbReference type="SUPFAM" id="SSF53474">
    <property type="entry name" value="alpha/beta-Hydrolases"/>
    <property type="match status" value="1"/>
</dbReference>
<dbReference type="Proteomes" id="UP001595698">
    <property type="component" value="Unassembled WGS sequence"/>
</dbReference>
<dbReference type="Gene3D" id="3.40.50.1820">
    <property type="entry name" value="alpha/beta hydrolase"/>
    <property type="match status" value="1"/>
</dbReference>
<dbReference type="GO" id="GO:0016787">
    <property type="term" value="F:hydrolase activity"/>
    <property type="evidence" value="ECO:0007669"/>
    <property type="project" value="UniProtKB-KW"/>
</dbReference>
<keyword evidence="3" id="KW-1185">Reference proteome</keyword>
<dbReference type="InterPro" id="IPR000073">
    <property type="entry name" value="AB_hydrolase_1"/>
</dbReference>
<evidence type="ECO:0000313" key="3">
    <source>
        <dbReference type="Proteomes" id="UP001595698"/>
    </source>
</evidence>